<dbReference type="OrthoDB" id="426293at2759"/>
<dbReference type="AlphaFoldDB" id="A2DMV0"/>
<keyword evidence="2" id="KW-0040">ANK repeat</keyword>
<keyword evidence="1" id="KW-0677">Repeat</keyword>
<organism evidence="3 4">
    <name type="scientific">Trichomonas vaginalis (strain ATCC PRA-98 / G3)</name>
    <dbReference type="NCBI Taxonomy" id="412133"/>
    <lineage>
        <taxon>Eukaryota</taxon>
        <taxon>Metamonada</taxon>
        <taxon>Parabasalia</taxon>
        <taxon>Trichomonadida</taxon>
        <taxon>Trichomonadidae</taxon>
        <taxon>Trichomonas</taxon>
    </lineage>
</organism>
<dbReference type="InParanoid" id="A2DMV0"/>
<sequence length="126" mass="13488">MIIANGVDINLKDNEGATALAYAAAQNQISVVKYLLALPNIEANEGGEGGTPFCRAAGTGNIALISMLLNNKKIDVKKVIGQNYNALQCAMKQRKRGVLQMLLNDGRFNPNDCTTIRKEASLHTAA</sequence>
<protein>
    <submittedName>
        <fullName evidence="3">Uncharacterized protein</fullName>
    </submittedName>
</protein>
<dbReference type="VEuPathDB" id="TrichDB:TVAGG3_0058990"/>
<evidence type="ECO:0000313" key="3">
    <source>
        <dbReference type="EMBL" id="EAY18321.1"/>
    </source>
</evidence>
<accession>A2DMV0</accession>
<dbReference type="RefSeq" id="XP_001579307.1">
    <property type="nucleotide sequence ID" value="XM_001579257.1"/>
</dbReference>
<dbReference type="InterPro" id="IPR036770">
    <property type="entry name" value="Ankyrin_rpt-contain_sf"/>
</dbReference>
<dbReference type="SMART" id="SM00248">
    <property type="entry name" value="ANK"/>
    <property type="match status" value="3"/>
</dbReference>
<evidence type="ECO:0000313" key="4">
    <source>
        <dbReference type="Proteomes" id="UP000001542"/>
    </source>
</evidence>
<gene>
    <name evidence="3" type="ORF">TVAG_254330</name>
</gene>
<dbReference type="InterPro" id="IPR002110">
    <property type="entry name" value="Ankyrin_rpt"/>
</dbReference>
<dbReference type="EMBL" id="DS113220">
    <property type="protein sequence ID" value="EAY18321.1"/>
    <property type="molecule type" value="Genomic_DNA"/>
</dbReference>
<dbReference type="PANTHER" id="PTHR24198:SF165">
    <property type="entry name" value="ANKYRIN REPEAT-CONTAINING PROTEIN-RELATED"/>
    <property type="match status" value="1"/>
</dbReference>
<dbReference type="Proteomes" id="UP000001542">
    <property type="component" value="Unassembled WGS sequence"/>
</dbReference>
<reference evidence="3" key="1">
    <citation type="submission" date="2006-10" db="EMBL/GenBank/DDBJ databases">
        <authorList>
            <person name="Amadeo P."/>
            <person name="Zhao Q."/>
            <person name="Wortman J."/>
            <person name="Fraser-Liggett C."/>
            <person name="Carlton J."/>
        </authorList>
    </citation>
    <scope>NUCLEOTIDE SEQUENCE</scope>
    <source>
        <strain evidence="3">G3</strain>
    </source>
</reference>
<name>A2DMV0_TRIV3</name>
<dbReference type="Gene3D" id="1.25.40.20">
    <property type="entry name" value="Ankyrin repeat-containing domain"/>
    <property type="match status" value="1"/>
</dbReference>
<dbReference type="STRING" id="5722.A2DMV0"/>
<reference evidence="3" key="2">
    <citation type="journal article" date="2007" name="Science">
        <title>Draft genome sequence of the sexually transmitted pathogen Trichomonas vaginalis.</title>
        <authorList>
            <person name="Carlton J.M."/>
            <person name="Hirt R.P."/>
            <person name="Silva J.C."/>
            <person name="Delcher A.L."/>
            <person name="Schatz M."/>
            <person name="Zhao Q."/>
            <person name="Wortman J.R."/>
            <person name="Bidwell S.L."/>
            <person name="Alsmark U.C.M."/>
            <person name="Besteiro S."/>
            <person name="Sicheritz-Ponten T."/>
            <person name="Noel C.J."/>
            <person name="Dacks J.B."/>
            <person name="Foster P.G."/>
            <person name="Simillion C."/>
            <person name="Van de Peer Y."/>
            <person name="Miranda-Saavedra D."/>
            <person name="Barton G.J."/>
            <person name="Westrop G.D."/>
            <person name="Mueller S."/>
            <person name="Dessi D."/>
            <person name="Fiori P.L."/>
            <person name="Ren Q."/>
            <person name="Paulsen I."/>
            <person name="Zhang H."/>
            <person name="Bastida-Corcuera F.D."/>
            <person name="Simoes-Barbosa A."/>
            <person name="Brown M.T."/>
            <person name="Hayes R.D."/>
            <person name="Mukherjee M."/>
            <person name="Okumura C.Y."/>
            <person name="Schneider R."/>
            <person name="Smith A.J."/>
            <person name="Vanacova S."/>
            <person name="Villalvazo M."/>
            <person name="Haas B.J."/>
            <person name="Pertea M."/>
            <person name="Feldblyum T.V."/>
            <person name="Utterback T.R."/>
            <person name="Shu C.L."/>
            <person name="Osoegawa K."/>
            <person name="de Jong P.J."/>
            <person name="Hrdy I."/>
            <person name="Horvathova L."/>
            <person name="Zubacova Z."/>
            <person name="Dolezal P."/>
            <person name="Malik S.B."/>
            <person name="Logsdon J.M. Jr."/>
            <person name="Henze K."/>
            <person name="Gupta A."/>
            <person name="Wang C.C."/>
            <person name="Dunne R.L."/>
            <person name="Upcroft J.A."/>
            <person name="Upcroft P."/>
            <person name="White O."/>
            <person name="Salzberg S.L."/>
            <person name="Tang P."/>
            <person name="Chiu C.-H."/>
            <person name="Lee Y.-S."/>
            <person name="Embley T.M."/>
            <person name="Coombs G.H."/>
            <person name="Mottram J.C."/>
            <person name="Tachezy J."/>
            <person name="Fraser-Liggett C.M."/>
            <person name="Johnson P.J."/>
        </authorList>
    </citation>
    <scope>NUCLEOTIDE SEQUENCE [LARGE SCALE GENOMIC DNA]</scope>
    <source>
        <strain evidence="3">G3</strain>
    </source>
</reference>
<dbReference type="VEuPathDB" id="TrichDB:TVAG_254330"/>
<dbReference type="Pfam" id="PF12796">
    <property type="entry name" value="Ank_2"/>
    <property type="match status" value="1"/>
</dbReference>
<evidence type="ECO:0000256" key="1">
    <source>
        <dbReference type="ARBA" id="ARBA00022737"/>
    </source>
</evidence>
<dbReference type="KEGG" id="tva:5463827"/>
<proteinExistence type="predicted"/>
<evidence type="ECO:0000256" key="2">
    <source>
        <dbReference type="ARBA" id="ARBA00023043"/>
    </source>
</evidence>
<dbReference type="SMR" id="A2DMV0"/>
<dbReference type="SUPFAM" id="SSF48403">
    <property type="entry name" value="Ankyrin repeat"/>
    <property type="match status" value="1"/>
</dbReference>
<dbReference type="PANTHER" id="PTHR24198">
    <property type="entry name" value="ANKYRIN REPEAT AND PROTEIN KINASE DOMAIN-CONTAINING PROTEIN"/>
    <property type="match status" value="1"/>
</dbReference>
<keyword evidence="4" id="KW-1185">Reference proteome</keyword>